<dbReference type="PANTHER" id="PTHR43479">
    <property type="entry name" value="ACREF/ENVCD OPERON REPRESSOR-RELATED"/>
    <property type="match status" value="1"/>
</dbReference>
<reference evidence="5" key="1">
    <citation type="submission" date="2015-08" db="EMBL/GenBank/DDBJ databases">
        <title>Genome sequencing project for genomic taxonomy and phylogenomics of Bacillus-like bacteria.</title>
        <authorList>
            <person name="Liu B."/>
            <person name="Wang J."/>
            <person name="Zhu Y."/>
            <person name="Liu G."/>
            <person name="Chen Q."/>
            <person name="Chen Z."/>
            <person name="Lan J."/>
            <person name="Che J."/>
            <person name="Ge C."/>
            <person name="Shi H."/>
            <person name="Pan Z."/>
            <person name="Liu X."/>
        </authorList>
    </citation>
    <scope>NUCLEOTIDE SEQUENCE [LARGE SCALE GENOMIC DNA]</scope>
    <source>
        <strain evidence="5">FJAT-22460</strain>
    </source>
</reference>
<comment type="caution">
    <text evidence="4">The sequence shown here is derived from an EMBL/GenBank/DDBJ whole genome shotgun (WGS) entry which is preliminary data.</text>
</comment>
<dbReference type="PATRIC" id="fig|1705565.3.peg.1195"/>
<evidence type="ECO:0000256" key="2">
    <source>
        <dbReference type="PROSITE-ProRule" id="PRU00335"/>
    </source>
</evidence>
<name>A0A0M1N1W1_9BACL</name>
<dbReference type="PANTHER" id="PTHR43479:SF21">
    <property type="entry name" value="TRANSCRIPTIONAL REGULATOR, TETR FAMILY"/>
    <property type="match status" value="1"/>
</dbReference>
<evidence type="ECO:0000256" key="1">
    <source>
        <dbReference type="ARBA" id="ARBA00023125"/>
    </source>
</evidence>
<dbReference type="RefSeq" id="WP_054405109.1">
    <property type="nucleotide sequence ID" value="NZ_LIUT01000008.1"/>
</dbReference>
<dbReference type="PROSITE" id="PS50977">
    <property type="entry name" value="HTH_TETR_2"/>
    <property type="match status" value="1"/>
</dbReference>
<sequence>MNKFEIRTQKKKKAVVNAALKLFKEKGFVHVSIKDIAAESGVSSVSLYNYFENKEGIVKECANVLMQNTLHMAQEIMNQDIDFKDKIIQIMDICADQDYQLIGSPGAVKDHVLSSLYSENTNEIRIQMLQELIELAKKEGAIHSSVSLETVLELLNAIGTIQLSWAKSGNYKEKMAEMNRLLLFGLIGNG</sequence>
<organism evidence="4 5">
    <name type="scientific">Paenibacillus solani</name>
    <dbReference type="NCBI Taxonomy" id="1705565"/>
    <lineage>
        <taxon>Bacteria</taxon>
        <taxon>Bacillati</taxon>
        <taxon>Bacillota</taxon>
        <taxon>Bacilli</taxon>
        <taxon>Bacillales</taxon>
        <taxon>Paenibacillaceae</taxon>
        <taxon>Paenibacillus</taxon>
    </lineage>
</organism>
<dbReference type="InterPro" id="IPR009057">
    <property type="entry name" value="Homeodomain-like_sf"/>
</dbReference>
<dbReference type="EMBL" id="LIUT01000008">
    <property type="protein sequence ID" value="KOR75939.1"/>
    <property type="molecule type" value="Genomic_DNA"/>
</dbReference>
<protein>
    <submittedName>
        <fullName evidence="4">TetR family transcriptional regulator</fullName>
    </submittedName>
</protein>
<accession>A0A0M1N1W1</accession>
<dbReference type="Pfam" id="PF00440">
    <property type="entry name" value="TetR_N"/>
    <property type="match status" value="1"/>
</dbReference>
<keyword evidence="1 2" id="KW-0238">DNA-binding</keyword>
<dbReference type="AlphaFoldDB" id="A0A0M1N1W1"/>
<dbReference type="InterPro" id="IPR050624">
    <property type="entry name" value="HTH-type_Tx_Regulator"/>
</dbReference>
<feature type="DNA-binding region" description="H-T-H motif" evidence="2">
    <location>
        <begin position="32"/>
        <end position="51"/>
    </location>
</feature>
<evidence type="ECO:0000259" key="3">
    <source>
        <dbReference type="PROSITE" id="PS50977"/>
    </source>
</evidence>
<evidence type="ECO:0000313" key="5">
    <source>
        <dbReference type="Proteomes" id="UP000036932"/>
    </source>
</evidence>
<dbReference type="PRINTS" id="PR00455">
    <property type="entry name" value="HTHTETR"/>
</dbReference>
<feature type="domain" description="HTH tetR-type" evidence="3">
    <location>
        <begin position="9"/>
        <end position="69"/>
    </location>
</feature>
<dbReference type="Proteomes" id="UP000036932">
    <property type="component" value="Unassembled WGS sequence"/>
</dbReference>
<gene>
    <name evidence="4" type="ORF">AM231_25080</name>
</gene>
<dbReference type="InterPro" id="IPR001647">
    <property type="entry name" value="HTH_TetR"/>
</dbReference>
<evidence type="ECO:0000313" key="4">
    <source>
        <dbReference type="EMBL" id="KOR75939.1"/>
    </source>
</evidence>
<keyword evidence="5" id="KW-1185">Reference proteome</keyword>
<proteinExistence type="predicted"/>
<dbReference type="SUPFAM" id="SSF46689">
    <property type="entry name" value="Homeodomain-like"/>
    <property type="match status" value="1"/>
</dbReference>
<dbReference type="GO" id="GO:0003677">
    <property type="term" value="F:DNA binding"/>
    <property type="evidence" value="ECO:0007669"/>
    <property type="project" value="UniProtKB-UniRule"/>
</dbReference>
<dbReference type="Gene3D" id="1.10.357.10">
    <property type="entry name" value="Tetracycline Repressor, domain 2"/>
    <property type="match status" value="1"/>
</dbReference>
<dbReference type="OrthoDB" id="113732at2"/>